<evidence type="ECO:0000313" key="1">
    <source>
        <dbReference type="EMBL" id="ROR76011.1"/>
    </source>
</evidence>
<sequence>MTLTLSGQKPAILSPVHALPINGDYDPIPAIRDSIVKPFFEPLTNGGSVTIVDQQNRRRDEDSILATLMQTVGASVNPQAEAEIMSLLAQGLVNYDQNTSLLVNEMYVVQAAHAHRMPNPGPKTIYTAAHDIIPAARNLLAGNAKDDGALLASIAYTYSPEALGFWFQSSADFDDFKVWLAQQTSALSAVLPADTVNLLNRFAQTNLVELVEGYVLRANDWDGNEEFSFARVIVHMLMQYQQQNRANWGAQQLVGTLPFTISELFLPRTIILVNVEAHGRATPKKVDNEWRLINLSIAQPVKVISNKSLSKLTAAPRAAAKAAAKATAAQSARNQQNARSAKITFKKQPPTTIDILTKLLRVLKHMKEVSRSMNVFKKTRSSFAKANRRDPDDYNRPGKITSTHFLPDLHAFIDTSGSISEANYQQAVFMLIKLAKRLNVDLYFNSFSHVLSQEVVLRTKDKSITRIWQEFRKVPKVTGATEFKQVWDYINASETRKRRLSLMVTDFEWDPPVQRVEHPRNLYYAPCSSMDWDSIVDSATSFAKTMRHIEPAIGQRLIGLVA</sequence>
<dbReference type="RefSeq" id="WP_085514204.1">
    <property type="nucleotide sequence ID" value="NZ_FXAP01000007.1"/>
</dbReference>
<name>A0A3N2BL57_9MICO</name>
<keyword evidence="2" id="KW-1185">Reference proteome</keyword>
<dbReference type="AlphaFoldDB" id="A0A3N2BL57"/>
<dbReference type="Proteomes" id="UP000266915">
    <property type="component" value="Unassembled WGS sequence"/>
</dbReference>
<protein>
    <submittedName>
        <fullName evidence="1">Uncharacterized protein</fullName>
    </submittedName>
</protein>
<evidence type="ECO:0000313" key="2">
    <source>
        <dbReference type="Proteomes" id="UP000266915"/>
    </source>
</evidence>
<organism evidence="1 2">
    <name type="scientific">Plantibacter flavus</name>
    <dbReference type="NCBI Taxonomy" id="150123"/>
    <lineage>
        <taxon>Bacteria</taxon>
        <taxon>Bacillati</taxon>
        <taxon>Actinomycetota</taxon>
        <taxon>Actinomycetes</taxon>
        <taxon>Micrococcales</taxon>
        <taxon>Microbacteriaceae</taxon>
        <taxon>Plantibacter</taxon>
    </lineage>
</organism>
<gene>
    <name evidence="1" type="ORF">EDD42_3963</name>
</gene>
<reference evidence="1 2" key="1">
    <citation type="submission" date="2018-11" db="EMBL/GenBank/DDBJ databases">
        <title>Sequencing the genomes of 1000 actinobacteria strains.</title>
        <authorList>
            <person name="Klenk H.-P."/>
        </authorList>
    </citation>
    <scope>NUCLEOTIDE SEQUENCE [LARGE SCALE GENOMIC DNA]</scope>
    <source>
        <strain evidence="1 2">DSM 14012</strain>
    </source>
</reference>
<accession>A0A3N2BL57</accession>
<proteinExistence type="predicted"/>
<dbReference type="EMBL" id="RKHL01000002">
    <property type="protein sequence ID" value="ROR76011.1"/>
    <property type="molecule type" value="Genomic_DNA"/>
</dbReference>
<comment type="caution">
    <text evidence="1">The sequence shown here is derived from an EMBL/GenBank/DDBJ whole genome shotgun (WGS) entry which is preliminary data.</text>
</comment>